<evidence type="ECO:0000256" key="1">
    <source>
        <dbReference type="SAM" id="MobiDB-lite"/>
    </source>
</evidence>
<keyword evidence="3" id="KW-1185">Reference proteome</keyword>
<feature type="region of interest" description="Disordered" evidence="1">
    <location>
        <begin position="1"/>
        <end position="39"/>
    </location>
</feature>
<name>A0ABP9PLC7_9BACT</name>
<reference evidence="3" key="1">
    <citation type="journal article" date="2019" name="Int. J. Syst. Evol. Microbiol.">
        <title>The Global Catalogue of Microorganisms (GCM) 10K type strain sequencing project: providing services to taxonomists for standard genome sequencing and annotation.</title>
        <authorList>
            <consortium name="The Broad Institute Genomics Platform"/>
            <consortium name="The Broad Institute Genome Sequencing Center for Infectious Disease"/>
            <person name="Wu L."/>
            <person name="Ma J."/>
        </authorList>
    </citation>
    <scope>NUCLEOTIDE SEQUENCE [LARGE SCALE GENOMIC DNA]</scope>
    <source>
        <strain evidence="3">JCM 18053</strain>
    </source>
</reference>
<accession>A0ABP9PLC7</accession>
<comment type="caution">
    <text evidence="2">The sequence shown here is derived from an EMBL/GenBank/DDBJ whole genome shotgun (WGS) entry which is preliminary data.</text>
</comment>
<dbReference type="EMBL" id="BAABIA010000011">
    <property type="protein sequence ID" value="GAA5148493.1"/>
    <property type="molecule type" value="Genomic_DNA"/>
</dbReference>
<organism evidence="2 3">
    <name type="scientific">Prosthecobacter algae</name>
    <dbReference type="NCBI Taxonomy" id="1144682"/>
    <lineage>
        <taxon>Bacteria</taxon>
        <taxon>Pseudomonadati</taxon>
        <taxon>Verrucomicrobiota</taxon>
        <taxon>Verrucomicrobiia</taxon>
        <taxon>Verrucomicrobiales</taxon>
        <taxon>Verrucomicrobiaceae</taxon>
        <taxon>Prosthecobacter</taxon>
    </lineage>
</organism>
<evidence type="ECO:0000313" key="3">
    <source>
        <dbReference type="Proteomes" id="UP001499852"/>
    </source>
</evidence>
<gene>
    <name evidence="2" type="ORF">GCM10023213_44860</name>
</gene>
<protein>
    <submittedName>
        <fullName evidence="2">Uncharacterized protein</fullName>
    </submittedName>
</protein>
<sequence>MQAHLTHRQPGTLRHSGARPQGDEKKAQAKAAQKAGKHKRLLLLHKTPWVESFMTDVVSALPLPAKNAGRTVFS</sequence>
<dbReference type="Proteomes" id="UP001499852">
    <property type="component" value="Unassembled WGS sequence"/>
</dbReference>
<evidence type="ECO:0000313" key="2">
    <source>
        <dbReference type="EMBL" id="GAA5148493.1"/>
    </source>
</evidence>
<proteinExistence type="predicted"/>